<keyword evidence="3" id="KW-0282">Flagellum</keyword>
<dbReference type="InterPro" id="IPR050330">
    <property type="entry name" value="Bact_OuterMem_StrucFunc"/>
</dbReference>
<keyword evidence="3" id="KW-0969">Cilium</keyword>
<evidence type="ECO:0000313" key="3">
    <source>
        <dbReference type="EMBL" id="EQD34098.1"/>
    </source>
</evidence>
<accession>T0YLZ5</accession>
<feature type="region of interest" description="Disordered" evidence="1">
    <location>
        <begin position="174"/>
        <end position="197"/>
    </location>
</feature>
<comment type="caution">
    <text evidence="3">The sequence shown here is derived from an EMBL/GenBank/DDBJ whole genome shotgun (WGS) entry which is preliminary data.</text>
</comment>
<sequence length="197" mass="21638">MQARKEVAGADHRRLESLMAQLRKAVRRSQALKPFKNQLLIDITPRGVRIQIVDAKNRAMFDLGSAKLRSYARRILETLAPYLNTVPNQIAIIGHTDAHQYPRLARYTNWELSADRANAARRALVEGGLAAGKVARVVGLASTVLFDKANPYSPVNRRISIIVMTRREAEAALRADMGSSNPPSPAHLPPAAPAAPH</sequence>
<dbReference type="PANTHER" id="PTHR30329:SF21">
    <property type="entry name" value="LIPOPROTEIN YIAD-RELATED"/>
    <property type="match status" value="1"/>
</dbReference>
<dbReference type="InterPro" id="IPR006665">
    <property type="entry name" value="OmpA-like"/>
</dbReference>
<feature type="compositionally biased region" description="Pro residues" evidence="1">
    <location>
        <begin position="182"/>
        <end position="197"/>
    </location>
</feature>
<reference evidence="3" key="2">
    <citation type="journal article" date="2014" name="ISME J.">
        <title>Microbial stratification in low pH oxic and suboxic macroscopic growths along an acid mine drainage.</title>
        <authorList>
            <person name="Mendez-Garcia C."/>
            <person name="Mesa V."/>
            <person name="Sprenger R.R."/>
            <person name="Richter M."/>
            <person name="Diez M.S."/>
            <person name="Solano J."/>
            <person name="Bargiela R."/>
            <person name="Golyshina O.V."/>
            <person name="Manteca A."/>
            <person name="Ramos J.L."/>
            <person name="Gallego J.R."/>
            <person name="Llorente I."/>
            <person name="Martins Dos Santos V.A."/>
            <person name="Jensen O.N."/>
            <person name="Pelaez A.I."/>
            <person name="Sanchez J."/>
            <person name="Ferrer M."/>
        </authorList>
    </citation>
    <scope>NUCLEOTIDE SEQUENCE</scope>
</reference>
<dbReference type="PROSITE" id="PS51123">
    <property type="entry name" value="OMPA_2"/>
    <property type="match status" value="1"/>
</dbReference>
<dbReference type="PANTHER" id="PTHR30329">
    <property type="entry name" value="STATOR ELEMENT OF FLAGELLAR MOTOR COMPLEX"/>
    <property type="match status" value="1"/>
</dbReference>
<feature type="domain" description="OmpA-like" evidence="2">
    <location>
        <begin position="48"/>
        <end position="167"/>
    </location>
</feature>
<dbReference type="AlphaFoldDB" id="T0YLZ5"/>
<organism evidence="3">
    <name type="scientific">mine drainage metagenome</name>
    <dbReference type="NCBI Taxonomy" id="410659"/>
    <lineage>
        <taxon>unclassified sequences</taxon>
        <taxon>metagenomes</taxon>
        <taxon>ecological metagenomes</taxon>
    </lineage>
</organism>
<protein>
    <submittedName>
        <fullName evidence="3">Flagellar motor protein MotB</fullName>
    </submittedName>
</protein>
<reference evidence="3" key="1">
    <citation type="submission" date="2013-08" db="EMBL/GenBank/DDBJ databases">
        <authorList>
            <person name="Mendez C."/>
            <person name="Richter M."/>
            <person name="Ferrer M."/>
            <person name="Sanchez J."/>
        </authorList>
    </citation>
    <scope>NUCLEOTIDE SEQUENCE</scope>
</reference>
<keyword evidence="3" id="KW-0966">Cell projection</keyword>
<name>T0YLZ5_9ZZZZ</name>
<gene>
    <name evidence="3" type="ORF">B2A_12813</name>
</gene>
<dbReference type="SUPFAM" id="SSF103088">
    <property type="entry name" value="OmpA-like"/>
    <property type="match status" value="1"/>
</dbReference>
<proteinExistence type="predicted"/>
<dbReference type="InterPro" id="IPR036737">
    <property type="entry name" value="OmpA-like_sf"/>
</dbReference>
<evidence type="ECO:0000259" key="2">
    <source>
        <dbReference type="PROSITE" id="PS51123"/>
    </source>
</evidence>
<dbReference type="Pfam" id="PF00691">
    <property type="entry name" value="OmpA"/>
    <property type="match status" value="1"/>
</dbReference>
<dbReference type="Gene3D" id="3.30.1330.60">
    <property type="entry name" value="OmpA-like domain"/>
    <property type="match status" value="1"/>
</dbReference>
<dbReference type="EMBL" id="AUZZ01009241">
    <property type="protein sequence ID" value="EQD34098.1"/>
    <property type="molecule type" value="Genomic_DNA"/>
</dbReference>
<evidence type="ECO:0000256" key="1">
    <source>
        <dbReference type="SAM" id="MobiDB-lite"/>
    </source>
</evidence>